<evidence type="ECO:0000313" key="1">
    <source>
        <dbReference type="EMBL" id="PIS14217.1"/>
    </source>
</evidence>
<reference evidence="2" key="1">
    <citation type="submission" date="2017-09" db="EMBL/GenBank/DDBJ databases">
        <title>Depth-based differentiation of microbial function through sediment-hosted aquifers and enrichment of novel symbionts in the deep terrestrial subsurface.</title>
        <authorList>
            <person name="Probst A.J."/>
            <person name="Ladd B."/>
            <person name="Jarett J.K."/>
            <person name="Geller-Mcgrath D.E."/>
            <person name="Sieber C.M.K."/>
            <person name="Emerson J.B."/>
            <person name="Anantharaman K."/>
            <person name="Thomas B.C."/>
            <person name="Malmstrom R."/>
            <person name="Stieglmeier M."/>
            <person name="Klingl A."/>
            <person name="Woyke T."/>
            <person name="Ryan C.M."/>
            <person name="Banfield J.F."/>
        </authorList>
    </citation>
    <scope>NUCLEOTIDE SEQUENCE [LARGE SCALE GENOMIC DNA]</scope>
</reference>
<sequence length="67" mass="6611">MAVQEIVVVQQEALPQVEAAGLTVQGLGEAFKTQDGIGVEVGVGIAVGALVGVAVGTGAPPQPFGRQ</sequence>
<accession>A0A2H0WNL2</accession>
<protein>
    <submittedName>
        <fullName evidence="1">Uncharacterized protein</fullName>
    </submittedName>
</protein>
<name>A0A2H0WNL2_9BACT</name>
<evidence type="ECO:0000313" key="2">
    <source>
        <dbReference type="Proteomes" id="UP000230033"/>
    </source>
</evidence>
<dbReference type="EMBL" id="PEZJ01000003">
    <property type="protein sequence ID" value="PIS14217.1"/>
    <property type="molecule type" value="Genomic_DNA"/>
</dbReference>
<organism evidence="1 2">
    <name type="scientific">Candidatus Shapirobacteria bacterium CG09_land_8_20_14_0_10_47_13</name>
    <dbReference type="NCBI Taxonomy" id="1974481"/>
    <lineage>
        <taxon>Bacteria</taxon>
        <taxon>Candidatus Shapironibacteriota</taxon>
    </lineage>
</organism>
<dbReference type="AlphaFoldDB" id="A0A2H0WNL2"/>
<proteinExistence type="predicted"/>
<comment type="caution">
    <text evidence="1">The sequence shown here is derived from an EMBL/GenBank/DDBJ whole genome shotgun (WGS) entry which is preliminary data.</text>
</comment>
<gene>
    <name evidence="1" type="ORF">COT65_00255</name>
</gene>
<dbReference type="Proteomes" id="UP000230033">
    <property type="component" value="Unassembled WGS sequence"/>
</dbReference>